<dbReference type="PANTHER" id="PTHR22950:SF666">
    <property type="entry name" value="VACUOLAR AMINO ACID TRANSPORTER 4"/>
    <property type="match status" value="1"/>
</dbReference>
<evidence type="ECO:0000313" key="8">
    <source>
        <dbReference type="Proteomes" id="UP000009168"/>
    </source>
</evidence>
<keyword evidence="8" id="KW-1185">Reference proteome</keyword>
<keyword evidence="4 5" id="KW-0472">Membrane</keyword>
<evidence type="ECO:0000313" key="7">
    <source>
        <dbReference type="EMBL" id="EAS02364.1"/>
    </source>
</evidence>
<dbReference type="GeneID" id="7831675"/>
<dbReference type="InParanoid" id="Q240Q0"/>
<comment type="subcellular location">
    <subcellularLocation>
        <location evidence="1">Membrane</location>
        <topology evidence="1">Multi-pass membrane protein</topology>
    </subcellularLocation>
</comment>
<evidence type="ECO:0000256" key="5">
    <source>
        <dbReference type="SAM" id="Phobius"/>
    </source>
</evidence>
<keyword evidence="2 5" id="KW-0812">Transmembrane</keyword>
<dbReference type="HOGENOM" id="CLU_534740_0_0_1"/>
<evidence type="ECO:0000256" key="2">
    <source>
        <dbReference type="ARBA" id="ARBA00022692"/>
    </source>
</evidence>
<name>Q240Q0_TETTS</name>
<feature type="transmembrane region" description="Helical" evidence="5">
    <location>
        <begin position="468"/>
        <end position="489"/>
    </location>
</feature>
<feature type="transmembrane region" description="Helical" evidence="5">
    <location>
        <begin position="339"/>
        <end position="365"/>
    </location>
</feature>
<accession>Q240Q0</accession>
<evidence type="ECO:0000256" key="3">
    <source>
        <dbReference type="ARBA" id="ARBA00022989"/>
    </source>
</evidence>
<feature type="transmembrane region" description="Helical" evidence="5">
    <location>
        <begin position="140"/>
        <end position="161"/>
    </location>
</feature>
<dbReference type="GO" id="GO:0016020">
    <property type="term" value="C:membrane"/>
    <property type="evidence" value="ECO:0007669"/>
    <property type="project" value="UniProtKB-SubCell"/>
</dbReference>
<dbReference type="OrthoDB" id="1684102at2759"/>
<feature type="transmembrane region" description="Helical" evidence="5">
    <location>
        <begin position="205"/>
        <end position="227"/>
    </location>
</feature>
<reference evidence="8" key="1">
    <citation type="journal article" date="2006" name="PLoS Biol.">
        <title>Macronuclear genome sequence of the ciliate Tetrahymena thermophila, a model eukaryote.</title>
        <authorList>
            <person name="Eisen J.A."/>
            <person name="Coyne R.S."/>
            <person name="Wu M."/>
            <person name="Wu D."/>
            <person name="Thiagarajan M."/>
            <person name="Wortman J.R."/>
            <person name="Badger J.H."/>
            <person name="Ren Q."/>
            <person name="Amedeo P."/>
            <person name="Jones K.M."/>
            <person name="Tallon L.J."/>
            <person name="Delcher A.L."/>
            <person name="Salzberg S.L."/>
            <person name="Silva J.C."/>
            <person name="Haas B.J."/>
            <person name="Majoros W.H."/>
            <person name="Farzad M."/>
            <person name="Carlton J.M."/>
            <person name="Smith R.K. Jr."/>
            <person name="Garg J."/>
            <person name="Pearlman R.E."/>
            <person name="Karrer K.M."/>
            <person name="Sun L."/>
            <person name="Manning G."/>
            <person name="Elde N.C."/>
            <person name="Turkewitz A.P."/>
            <person name="Asai D.J."/>
            <person name="Wilkes D.E."/>
            <person name="Wang Y."/>
            <person name="Cai H."/>
            <person name="Collins K."/>
            <person name="Stewart B.A."/>
            <person name="Lee S.R."/>
            <person name="Wilamowska K."/>
            <person name="Weinberg Z."/>
            <person name="Ruzzo W.L."/>
            <person name="Wloga D."/>
            <person name="Gaertig J."/>
            <person name="Frankel J."/>
            <person name="Tsao C.-C."/>
            <person name="Gorovsky M.A."/>
            <person name="Keeling P.J."/>
            <person name="Waller R.F."/>
            <person name="Patron N.J."/>
            <person name="Cherry J.M."/>
            <person name="Stover N.A."/>
            <person name="Krieger C.J."/>
            <person name="del Toro C."/>
            <person name="Ryder H.F."/>
            <person name="Williamson S.C."/>
            <person name="Barbeau R.A."/>
            <person name="Hamilton E.P."/>
            <person name="Orias E."/>
        </authorList>
    </citation>
    <scope>NUCLEOTIDE SEQUENCE [LARGE SCALE GENOMIC DNA]</scope>
    <source>
        <strain evidence="8">SB210</strain>
    </source>
</reference>
<keyword evidence="3 5" id="KW-1133">Transmembrane helix</keyword>
<dbReference type="EMBL" id="GG662540">
    <property type="protein sequence ID" value="EAS02364.1"/>
    <property type="molecule type" value="Genomic_DNA"/>
</dbReference>
<evidence type="ECO:0000259" key="6">
    <source>
        <dbReference type="Pfam" id="PF01490"/>
    </source>
</evidence>
<dbReference type="eggNOG" id="KOG1304">
    <property type="taxonomic scope" value="Eukaryota"/>
</dbReference>
<dbReference type="Pfam" id="PF01490">
    <property type="entry name" value="Aa_trans"/>
    <property type="match status" value="1"/>
</dbReference>
<evidence type="ECO:0000256" key="4">
    <source>
        <dbReference type="ARBA" id="ARBA00023136"/>
    </source>
</evidence>
<dbReference type="PANTHER" id="PTHR22950">
    <property type="entry name" value="AMINO ACID TRANSPORTER"/>
    <property type="match status" value="1"/>
</dbReference>
<dbReference type="RefSeq" id="XP_001022609.1">
    <property type="nucleotide sequence ID" value="XM_001022609.1"/>
</dbReference>
<sequence length="530" mass="61083">MNSLNSSFKVEFKETELKQTFSKAPSRQQSQIYISQLSEASNQDITFSEELPQEDGNEIFDKSFNSHEINTETQDNEDQLYYYPKVIDVNRNNLVLKRHFSKIDYKGSSTEFQSFLLLAKYFFSVGILALPYVYNLTGLVLGSALLIFTSVFTVYSIHLVIEIHKDMILKNEQQRVYVKLNASITDIAHKVYGVPGQMFCRVFGLINNLGGCISYVIFFEMYIIQIIQTYLIKNLSYEQAHLIAALVAFAILFPFSTVNHLSLFWQTNLIGFFFGLIGIGIMFYTDLNFISEVGTLSRQKNDLWRTDHFFLALGIVVYSLQIIPVALNVRDCMEKPHKFLPVFQFSTAFTCSIYLMFGIVGHLAMGEYVDGIVLINFAPQTLKGMLARLLYTISVLLSYPLKFYVVIQLYENLKCFKEKIFCQERYDKSDYKTLFNAQMAIAKRYICRYGLILFIFIISLLTVKLAKIISLLGSFAILILQFIIPQLCYMKYFNVSLSRKIYGYSICFIFLIASILGVYKSIESLFFSEL</sequence>
<feature type="transmembrane region" description="Helical" evidence="5">
    <location>
        <begin position="239"/>
        <end position="257"/>
    </location>
</feature>
<dbReference type="FunCoup" id="Q240Q0">
    <property type="interactions" value="2"/>
</dbReference>
<evidence type="ECO:0000256" key="1">
    <source>
        <dbReference type="ARBA" id="ARBA00004141"/>
    </source>
</evidence>
<feature type="transmembrane region" description="Helical" evidence="5">
    <location>
        <begin position="501"/>
        <end position="522"/>
    </location>
</feature>
<protein>
    <submittedName>
        <fullName evidence="7">Transmembrane amino acid transporter protein</fullName>
    </submittedName>
</protein>
<feature type="transmembrane region" description="Helical" evidence="5">
    <location>
        <begin position="115"/>
        <end position="134"/>
    </location>
</feature>
<dbReference type="GO" id="GO:0015179">
    <property type="term" value="F:L-amino acid transmembrane transporter activity"/>
    <property type="evidence" value="ECO:0007669"/>
    <property type="project" value="TreeGrafter"/>
</dbReference>
<dbReference type="AlphaFoldDB" id="Q240Q0"/>
<feature type="transmembrane region" description="Helical" evidence="5">
    <location>
        <begin position="269"/>
        <end position="289"/>
    </location>
</feature>
<dbReference type="KEGG" id="tet:TTHERM_00624820"/>
<dbReference type="STRING" id="312017.Q240Q0"/>
<gene>
    <name evidence="7" type="ORF">TTHERM_00624820</name>
</gene>
<feature type="transmembrane region" description="Helical" evidence="5">
    <location>
        <begin position="445"/>
        <end position="462"/>
    </location>
</feature>
<feature type="transmembrane region" description="Helical" evidence="5">
    <location>
        <begin position="309"/>
        <end position="327"/>
    </location>
</feature>
<feature type="transmembrane region" description="Helical" evidence="5">
    <location>
        <begin position="385"/>
        <end position="407"/>
    </location>
</feature>
<dbReference type="Proteomes" id="UP000009168">
    <property type="component" value="Unassembled WGS sequence"/>
</dbReference>
<proteinExistence type="predicted"/>
<feature type="domain" description="Amino acid transporter transmembrane" evidence="6">
    <location>
        <begin position="109"/>
        <end position="522"/>
    </location>
</feature>
<organism evidence="7 8">
    <name type="scientific">Tetrahymena thermophila (strain SB210)</name>
    <dbReference type="NCBI Taxonomy" id="312017"/>
    <lineage>
        <taxon>Eukaryota</taxon>
        <taxon>Sar</taxon>
        <taxon>Alveolata</taxon>
        <taxon>Ciliophora</taxon>
        <taxon>Intramacronucleata</taxon>
        <taxon>Oligohymenophorea</taxon>
        <taxon>Hymenostomatida</taxon>
        <taxon>Tetrahymenina</taxon>
        <taxon>Tetrahymenidae</taxon>
        <taxon>Tetrahymena</taxon>
    </lineage>
</organism>
<dbReference type="InterPro" id="IPR013057">
    <property type="entry name" value="AA_transpt_TM"/>
</dbReference>